<dbReference type="Pfam" id="PF12704">
    <property type="entry name" value="MacB_PCD"/>
    <property type="match status" value="1"/>
</dbReference>
<reference evidence="9 10" key="1">
    <citation type="submission" date="2023-07" db="EMBL/GenBank/DDBJ databases">
        <authorList>
            <person name="Lian W.-H."/>
        </authorList>
    </citation>
    <scope>NUCLEOTIDE SEQUENCE [LARGE SCALE GENOMIC DNA]</scope>
    <source>
        <strain evidence="9 10">SYSU DXS3180</strain>
    </source>
</reference>
<feature type="transmembrane region" description="Helical" evidence="6">
    <location>
        <begin position="327"/>
        <end position="354"/>
    </location>
</feature>
<dbReference type="PANTHER" id="PTHR30572:SF18">
    <property type="entry name" value="ABC-TYPE MACROLIDE FAMILY EXPORT SYSTEM PERMEASE COMPONENT 2"/>
    <property type="match status" value="1"/>
</dbReference>
<feature type="transmembrane region" description="Helical" evidence="6">
    <location>
        <begin position="374"/>
        <end position="399"/>
    </location>
</feature>
<feature type="domain" description="ABC3 transporter permease C-terminal" evidence="7">
    <location>
        <begin position="286"/>
        <end position="397"/>
    </location>
</feature>
<feature type="domain" description="MacB-like periplasmic core" evidence="8">
    <location>
        <begin position="20"/>
        <end position="239"/>
    </location>
</feature>
<evidence type="ECO:0000259" key="7">
    <source>
        <dbReference type="Pfam" id="PF02687"/>
    </source>
</evidence>
<dbReference type="InterPro" id="IPR003838">
    <property type="entry name" value="ABC3_permease_C"/>
</dbReference>
<sequence length="796" mass="88915">MLQNYFKVAIRNLLKNKTASAINIFGLTIGLTCCLLISLYIRHEVSFDDFQKNGDRIARVIMEYSFDGGSASGKGNYTSVRVAPVLQRTFPEVESAVRMTAYEKVVYYNDKMISEKHFMYADPSFFKIFSFRLKDGDANQALNAPYDVVLTESAAKKYFGEQNPIGKAFRVGNDSNLYHVTGVMQDLPDNSQVRFDFLASFSSLGIRPESENTYWNANYTTYLLLNNNRSIAGLQAKLPAFMKKEMQGANATINFYLEQFNKIHLYSPYDSFVPNNSISYMFILGAVALLILIIACSTYINLSTARSLERAKEVGVRKVIGAGKNQLFWQFIGESVLVCLAAVVLSLLVASALLPFFNKLTNATLDGASLLSLPFISFLLVLVVLVSLLAGAYPSFILADFRPVTVLKGSFKNTGKGQTLRRSLIVFQFAISVFLIISTFIVQRQLYFIQHAKLGYDREHIVVLPMDGKMVQSIPLMKQQLKSNSNVLNVSYCYRTPVEGGGGYNMRSASMPQTQQIAVTANPIDEDFVPTVGMQIIAGENISLQDVKDASLDSNARFHFILNESAARQLGWSAQDAVGKRMFLDDTRPGIVKAVVKDFHFRSMREPIKPFVLFPEASGREIMVKINGAYLTQTIAFIESKWKELVPHRPFEYHFMDEDYNELYSAELRLGKVMDLFAGIAIVLACLGLLGLSAYSAQQRIKEIGVRKVLGASVSSIVIALSKDFIRLTVIAIVIAFPVAWWATTKWLEDFSYRTDISWTIYLIAAILTIVLAVLTVSLQTVKAAMSNPVKSLRTE</sequence>
<feature type="transmembrane region" description="Helical" evidence="6">
    <location>
        <begin position="420"/>
        <end position="442"/>
    </location>
</feature>
<evidence type="ECO:0000256" key="1">
    <source>
        <dbReference type="ARBA" id="ARBA00004651"/>
    </source>
</evidence>
<dbReference type="PANTHER" id="PTHR30572">
    <property type="entry name" value="MEMBRANE COMPONENT OF TRANSPORTER-RELATED"/>
    <property type="match status" value="1"/>
</dbReference>
<name>A0ABV3Z9I9_9BACT</name>
<feature type="transmembrane region" description="Helical" evidence="6">
    <location>
        <begin position="759"/>
        <end position="779"/>
    </location>
</feature>
<evidence type="ECO:0000313" key="9">
    <source>
        <dbReference type="EMBL" id="MEX6686527.1"/>
    </source>
</evidence>
<keyword evidence="5 6" id="KW-0472">Membrane</keyword>
<keyword evidence="4 6" id="KW-1133">Transmembrane helix</keyword>
<accession>A0ABV3Z9I9</accession>
<evidence type="ECO:0000259" key="8">
    <source>
        <dbReference type="Pfam" id="PF12704"/>
    </source>
</evidence>
<comment type="subcellular location">
    <subcellularLocation>
        <location evidence="1">Cell membrane</location>
        <topology evidence="1">Multi-pass membrane protein</topology>
    </subcellularLocation>
</comment>
<dbReference type="RefSeq" id="WP_369327923.1">
    <property type="nucleotide sequence ID" value="NZ_JAULBC010000001.1"/>
</dbReference>
<dbReference type="Proteomes" id="UP001560573">
    <property type="component" value="Unassembled WGS sequence"/>
</dbReference>
<feature type="domain" description="ABC3 transporter permease C-terminal" evidence="7">
    <location>
        <begin position="676"/>
        <end position="786"/>
    </location>
</feature>
<evidence type="ECO:0000256" key="5">
    <source>
        <dbReference type="ARBA" id="ARBA00023136"/>
    </source>
</evidence>
<evidence type="ECO:0000256" key="2">
    <source>
        <dbReference type="ARBA" id="ARBA00022475"/>
    </source>
</evidence>
<proteinExistence type="predicted"/>
<feature type="transmembrane region" description="Helical" evidence="6">
    <location>
        <begin position="278"/>
        <end position="302"/>
    </location>
</feature>
<evidence type="ECO:0000256" key="6">
    <source>
        <dbReference type="SAM" id="Phobius"/>
    </source>
</evidence>
<keyword evidence="10" id="KW-1185">Reference proteome</keyword>
<keyword evidence="2" id="KW-1003">Cell membrane</keyword>
<evidence type="ECO:0000313" key="10">
    <source>
        <dbReference type="Proteomes" id="UP001560573"/>
    </source>
</evidence>
<gene>
    <name evidence="9" type="ORF">QTN47_03425</name>
</gene>
<feature type="transmembrane region" description="Helical" evidence="6">
    <location>
        <begin position="676"/>
        <end position="697"/>
    </location>
</feature>
<comment type="caution">
    <text evidence="9">The sequence shown here is derived from an EMBL/GenBank/DDBJ whole genome shotgun (WGS) entry which is preliminary data.</text>
</comment>
<protein>
    <submittedName>
        <fullName evidence="9">ABC transporter permease</fullName>
    </submittedName>
</protein>
<evidence type="ECO:0000256" key="3">
    <source>
        <dbReference type="ARBA" id="ARBA00022692"/>
    </source>
</evidence>
<keyword evidence="3 6" id="KW-0812">Transmembrane</keyword>
<dbReference type="Pfam" id="PF02687">
    <property type="entry name" value="FtsX"/>
    <property type="match status" value="2"/>
</dbReference>
<feature type="transmembrane region" description="Helical" evidence="6">
    <location>
        <begin position="21"/>
        <end position="41"/>
    </location>
</feature>
<dbReference type="EMBL" id="JAULBC010000001">
    <property type="protein sequence ID" value="MEX6686527.1"/>
    <property type="molecule type" value="Genomic_DNA"/>
</dbReference>
<organism evidence="9 10">
    <name type="scientific">Danxiaibacter flavus</name>
    <dbReference type="NCBI Taxonomy" id="3049108"/>
    <lineage>
        <taxon>Bacteria</taxon>
        <taxon>Pseudomonadati</taxon>
        <taxon>Bacteroidota</taxon>
        <taxon>Chitinophagia</taxon>
        <taxon>Chitinophagales</taxon>
        <taxon>Chitinophagaceae</taxon>
        <taxon>Danxiaibacter</taxon>
    </lineage>
</organism>
<dbReference type="InterPro" id="IPR025857">
    <property type="entry name" value="MacB_PCD"/>
</dbReference>
<feature type="transmembrane region" description="Helical" evidence="6">
    <location>
        <begin position="725"/>
        <end position="744"/>
    </location>
</feature>
<evidence type="ECO:0000256" key="4">
    <source>
        <dbReference type="ARBA" id="ARBA00022989"/>
    </source>
</evidence>
<dbReference type="InterPro" id="IPR050250">
    <property type="entry name" value="Macrolide_Exporter_MacB"/>
</dbReference>